<dbReference type="EMBL" id="BKBW01000004">
    <property type="protein sequence ID" value="GEQ75889.1"/>
    <property type="molecule type" value="Genomic_DNA"/>
</dbReference>
<dbReference type="InterPro" id="IPR029063">
    <property type="entry name" value="SAM-dependent_MTases_sf"/>
</dbReference>
<dbReference type="Proteomes" id="UP000323105">
    <property type="component" value="Unassembled WGS sequence"/>
</dbReference>
<proteinExistence type="predicted"/>
<comment type="caution">
    <text evidence="2">The sequence shown here is derived from an EMBL/GenBank/DDBJ whole genome shotgun (WGS) entry which is preliminary data.</text>
</comment>
<dbReference type="Gene3D" id="3.40.50.150">
    <property type="entry name" value="Vaccinia Virus protein VP39"/>
    <property type="match status" value="1"/>
</dbReference>
<gene>
    <name evidence="2" type="ORF">CTTA_2894</name>
</gene>
<evidence type="ECO:0000313" key="2">
    <source>
        <dbReference type="EMBL" id="GEQ75889.1"/>
    </source>
</evidence>
<name>A0A5A7MGA0_COMTE</name>
<evidence type="ECO:0000256" key="1">
    <source>
        <dbReference type="SAM" id="MobiDB-lite"/>
    </source>
</evidence>
<evidence type="ECO:0000313" key="3">
    <source>
        <dbReference type="Proteomes" id="UP000323105"/>
    </source>
</evidence>
<reference evidence="2 3" key="1">
    <citation type="journal article" date="2019" name="Microbiol. Resour. Announc.">
        <title>Draft Genome Sequence of Comamonas testosteroni TA441, a Bacterium That Has a Cryptic Phenol Degradation Gene Cluster.</title>
        <authorList>
            <person name="Arai H."/>
            <person name="Ishii M."/>
        </authorList>
    </citation>
    <scope>NUCLEOTIDE SEQUENCE [LARGE SCALE GENOMIC DNA]</scope>
    <source>
        <strain evidence="2 3">TA441</strain>
    </source>
</reference>
<sequence length="125" mass="13956">MLASQFERALPAKLMIDLLTCACDASTGIEHASGRSIDTGVNHDPDAIGTHDANIPPKTRHYRADIREMCHAKLQADSRRPAERIRPKGEREVTVDIVLRILMQHERYSAQDSPPSYIIDRPAAD</sequence>
<accession>A0A5A7MGA0</accession>
<dbReference type="RefSeq" id="WP_149355886.1">
    <property type="nucleotide sequence ID" value="NZ_BKBW01000004.1"/>
</dbReference>
<dbReference type="AlphaFoldDB" id="A0A5A7MGA0"/>
<organism evidence="2 3">
    <name type="scientific">Comamonas testosteroni</name>
    <name type="common">Pseudomonas testosteroni</name>
    <dbReference type="NCBI Taxonomy" id="285"/>
    <lineage>
        <taxon>Bacteria</taxon>
        <taxon>Pseudomonadati</taxon>
        <taxon>Pseudomonadota</taxon>
        <taxon>Betaproteobacteria</taxon>
        <taxon>Burkholderiales</taxon>
        <taxon>Comamonadaceae</taxon>
        <taxon>Comamonas</taxon>
    </lineage>
</organism>
<protein>
    <submittedName>
        <fullName evidence="2">Uncharacterized protein</fullName>
    </submittedName>
</protein>
<feature type="region of interest" description="Disordered" evidence="1">
    <location>
        <begin position="38"/>
        <end position="57"/>
    </location>
</feature>